<keyword evidence="3" id="KW-1133">Transmembrane helix</keyword>
<dbReference type="GO" id="GO:0006508">
    <property type="term" value="P:proteolysis"/>
    <property type="evidence" value="ECO:0007669"/>
    <property type="project" value="UniProtKB-KW"/>
</dbReference>
<keyword evidence="3" id="KW-0472">Membrane</keyword>
<comment type="similarity">
    <text evidence="1 2">Belongs to the peptidase S10 family.</text>
</comment>
<sequence length="528" mass="58836">MKVLRSLLALSALVAGAFAGAVDNADVLTSLPNFNGSVPFNQYAGHLELKTEEKLFYWYTESQNQPDTDPIVLWLNGGPGCSSLGGFFTENGPFVVRPDLSVKLNRYSWNRKVNLVWLEQPAGVGFSGPLQNETYYNDDNVAEKAYEFVQLFFQKYPELQNREFYITGESYAGIYVPFLVNLLVNKPIEGVNLAGYAIGNPFTDAKIDGNAYVDYYYSHALLSLDNYDDLRKYCGDNVGKCMEDTEDCPKKCVKALEEGISSIREDDFNPYFIYGDKCLLSNSQGSVLRHVDLVDKSSTRRGDIGPCAETFTQSYLRIPEVQKALHVNDFVNWTDCNDEVGNRYTRADTALDKYRNILKHDLKGLIYSGDADSVVNFIGTQRWIGKDGLKLHITNKWRAWYGPDKQLAGYVEDYEGLTFLTVKGAGHMVPAVRPLHGLNMFECFIFGDEKCASFEYPIDEEEYEAGNEDVLVLSQTVPSKFVAEPSNGPDAGSFLVLAAVGSAIAALVAVAYKNVQKRSNYQPIGSGL</sequence>
<proteinExistence type="inferred from homology"/>
<name>A0A8K1FM75_PYTOL</name>
<keyword evidence="5" id="KW-1185">Reference proteome</keyword>
<dbReference type="InterPro" id="IPR029058">
    <property type="entry name" value="AB_hydrolase_fold"/>
</dbReference>
<dbReference type="AlphaFoldDB" id="A0A8K1FM75"/>
<gene>
    <name evidence="4" type="ORF">Poli38472_003764</name>
</gene>
<dbReference type="OrthoDB" id="443318at2759"/>
<dbReference type="Proteomes" id="UP000794436">
    <property type="component" value="Unassembled WGS sequence"/>
</dbReference>
<accession>A0A8K1FM75</accession>
<dbReference type="Pfam" id="PF00450">
    <property type="entry name" value="Peptidase_S10"/>
    <property type="match status" value="1"/>
</dbReference>
<keyword evidence="3" id="KW-0812">Transmembrane</keyword>
<keyword evidence="2" id="KW-0645">Protease</keyword>
<evidence type="ECO:0000313" key="4">
    <source>
        <dbReference type="EMBL" id="TMW65999.1"/>
    </source>
</evidence>
<dbReference type="SUPFAM" id="SSF53474">
    <property type="entry name" value="alpha/beta-Hydrolases"/>
    <property type="match status" value="1"/>
</dbReference>
<dbReference type="PANTHER" id="PTHR11802">
    <property type="entry name" value="SERINE PROTEASE FAMILY S10 SERINE CARBOXYPEPTIDASE"/>
    <property type="match status" value="1"/>
</dbReference>
<dbReference type="PROSITE" id="PS00560">
    <property type="entry name" value="CARBOXYPEPT_SER_HIS"/>
    <property type="match status" value="1"/>
</dbReference>
<protein>
    <recommendedName>
        <fullName evidence="2">Carboxypeptidase</fullName>
        <ecNumber evidence="2">3.4.16.-</ecNumber>
    </recommendedName>
</protein>
<dbReference type="InterPro" id="IPR033124">
    <property type="entry name" value="Ser_caboxypep_his_AS"/>
</dbReference>
<dbReference type="PROSITE" id="PS00131">
    <property type="entry name" value="CARBOXYPEPT_SER_SER"/>
    <property type="match status" value="1"/>
</dbReference>
<dbReference type="InterPro" id="IPR018202">
    <property type="entry name" value="Ser_caboxypep_ser_AS"/>
</dbReference>
<evidence type="ECO:0000313" key="5">
    <source>
        <dbReference type="Proteomes" id="UP000794436"/>
    </source>
</evidence>
<dbReference type="EC" id="3.4.16.-" evidence="2"/>
<keyword evidence="2" id="KW-0121">Carboxypeptidase</keyword>
<reference evidence="4" key="1">
    <citation type="submission" date="2019-03" db="EMBL/GenBank/DDBJ databases">
        <title>Long read genome sequence of the mycoparasitic Pythium oligandrum ATCC 38472 isolated from sugarbeet rhizosphere.</title>
        <authorList>
            <person name="Gaulin E."/>
        </authorList>
    </citation>
    <scope>NUCLEOTIDE SEQUENCE</scope>
    <source>
        <strain evidence="4">ATCC 38472_TT</strain>
    </source>
</reference>
<dbReference type="InterPro" id="IPR001563">
    <property type="entry name" value="Peptidase_S10"/>
</dbReference>
<evidence type="ECO:0000256" key="2">
    <source>
        <dbReference type="RuleBase" id="RU361156"/>
    </source>
</evidence>
<evidence type="ECO:0000256" key="3">
    <source>
        <dbReference type="SAM" id="Phobius"/>
    </source>
</evidence>
<keyword evidence="2" id="KW-0378">Hydrolase</keyword>
<feature type="signal peptide" evidence="2">
    <location>
        <begin position="1"/>
        <end position="19"/>
    </location>
</feature>
<organism evidence="4 5">
    <name type="scientific">Pythium oligandrum</name>
    <name type="common">Mycoparasitic fungus</name>
    <dbReference type="NCBI Taxonomy" id="41045"/>
    <lineage>
        <taxon>Eukaryota</taxon>
        <taxon>Sar</taxon>
        <taxon>Stramenopiles</taxon>
        <taxon>Oomycota</taxon>
        <taxon>Peronosporomycetes</taxon>
        <taxon>Pythiales</taxon>
        <taxon>Pythiaceae</taxon>
        <taxon>Pythium</taxon>
    </lineage>
</organism>
<dbReference type="GO" id="GO:0004185">
    <property type="term" value="F:serine-type carboxypeptidase activity"/>
    <property type="evidence" value="ECO:0007669"/>
    <property type="project" value="UniProtKB-UniRule"/>
</dbReference>
<dbReference type="Gene3D" id="3.40.50.1820">
    <property type="entry name" value="alpha/beta hydrolase"/>
    <property type="match status" value="1"/>
</dbReference>
<keyword evidence="2" id="KW-0732">Signal</keyword>
<comment type="caution">
    <text evidence="4">The sequence shown here is derived from an EMBL/GenBank/DDBJ whole genome shotgun (WGS) entry which is preliminary data.</text>
</comment>
<feature type="transmembrane region" description="Helical" evidence="3">
    <location>
        <begin position="491"/>
        <end position="512"/>
    </location>
</feature>
<dbReference type="PANTHER" id="PTHR11802:SF201">
    <property type="entry name" value="CARBOXYPEPTIDASE"/>
    <property type="match status" value="1"/>
</dbReference>
<dbReference type="EMBL" id="SPLM01000036">
    <property type="protein sequence ID" value="TMW65999.1"/>
    <property type="molecule type" value="Genomic_DNA"/>
</dbReference>
<evidence type="ECO:0000256" key="1">
    <source>
        <dbReference type="ARBA" id="ARBA00009431"/>
    </source>
</evidence>
<feature type="chain" id="PRO_5035487920" description="Carboxypeptidase" evidence="2">
    <location>
        <begin position="20"/>
        <end position="528"/>
    </location>
</feature>
<dbReference type="PRINTS" id="PR00724">
    <property type="entry name" value="CRBOXYPTASEC"/>
</dbReference>